<protein>
    <submittedName>
        <fullName evidence="1">Uncharacterized protein</fullName>
    </submittedName>
</protein>
<proteinExistence type="predicted"/>
<dbReference type="EMBL" id="JABFMT010000014">
    <property type="protein sequence ID" value="NUU02826.1"/>
    <property type="molecule type" value="Genomic_DNA"/>
</dbReference>
<gene>
    <name evidence="1" type="ORF">HNO84_14570</name>
</gene>
<keyword evidence="2" id="KW-1185">Reference proteome</keyword>
<comment type="caution">
    <text evidence="1">The sequence shown here is derived from an EMBL/GenBank/DDBJ whole genome shotgun (WGS) entry which is preliminary data.</text>
</comment>
<evidence type="ECO:0000313" key="1">
    <source>
        <dbReference type="EMBL" id="NUU02826.1"/>
    </source>
</evidence>
<name>A0ABX2LXJ2_9BURK</name>
<dbReference type="Proteomes" id="UP000536746">
    <property type="component" value="Unassembled WGS sequence"/>
</dbReference>
<sequence length="128" mass="14491">MYENIFRNLPGSPNWEGSFYEQLAEFGKWDPDEFWKLHLDLISAAQIEAQSEAVDRALALAVVTLYSNISSLILANFNSNDGFEIANLSRDELRAFMERLEHAVHGVFSGEIIPERSYDLTNPLIVGL</sequence>
<organism evidence="1 2">
    <name type="scientific">Herbaspirillum robiniae</name>
    <dbReference type="NCBI Taxonomy" id="2014887"/>
    <lineage>
        <taxon>Bacteria</taxon>
        <taxon>Pseudomonadati</taxon>
        <taxon>Pseudomonadota</taxon>
        <taxon>Betaproteobacteria</taxon>
        <taxon>Burkholderiales</taxon>
        <taxon>Oxalobacteraceae</taxon>
        <taxon>Herbaspirillum</taxon>
    </lineage>
</organism>
<evidence type="ECO:0000313" key="2">
    <source>
        <dbReference type="Proteomes" id="UP000536746"/>
    </source>
</evidence>
<reference evidence="1 2" key="1">
    <citation type="journal article" date="2020" name="Front. Plant Sci.">
        <title>Isolation of Rhizosphere Bacteria That Improve Quality and Water Stress Tolerance in Greenhouse Ornamentals.</title>
        <authorList>
            <person name="Nordstedt N.P."/>
            <person name="Jones M.L."/>
        </authorList>
    </citation>
    <scope>NUCLEOTIDE SEQUENCE [LARGE SCALE GENOMIC DNA]</scope>
    <source>
        <strain evidence="1 2">C6C2</strain>
    </source>
</reference>
<dbReference type="RefSeq" id="WP_175354723.1">
    <property type="nucleotide sequence ID" value="NZ_JABFMT010000014.1"/>
</dbReference>
<accession>A0ABX2LXJ2</accession>